<name>A0A1I8PHG0_STOCA</name>
<dbReference type="PANTHER" id="PTHR41161:SF1">
    <property type="entry name" value="PROTEIN NCBP2AS2"/>
    <property type="match status" value="1"/>
</dbReference>
<proteinExistence type="predicted"/>
<dbReference type="InterPro" id="IPR042407">
    <property type="entry name" value="NCBP2-AS2"/>
</dbReference>
<dbReference type="EnsemblMetazoa" id="SCAU008039-RB">
    <property type="protein sequence ID" value="SCAU008039-PB"/>
    <property type="gene ID" value="SCAU008039"/>
</dbReference>
<dbReference type="Proteomes" id="UP000095300">
    <property type="component" value="Unassembled WGS sequence"/>
</dbReference>
<reference evidence="1" key="2">
    <citation type="submission" date="2020-05" db="UniProtKB">
        <authorList>
            <consortium name="EnsemblMetazoa"/>
        </authorList>
    </citation>
    <scope>IDENTIFICATION</scope>
    <source>
        <strain evidence="1">USDA</strain>
    </source>
</reference>
<accession>A0A1I8PHG0</accession>
<dbReference type="EnsemblMetazoa" id="SCAU008039-RA">
    <property type="protein sequence ID" value="SCAU008039-PA"/>
    <property type="gene ID" value="SCAU008039"/>
</dbReference>
<protein>
    <submittedName>
        <fullName evidence="1">Uncharacterized protein</fullName>
    </submittedName>
</protein>
<dbReference type="VEuPathDB" id="VectorBase:SCAU008039"/>
<dbReference type="OrthoDB" id="5950777at2759"/>
<dbReference type="STRING" id="35570.A0A1I8PHG0"/>
<dbReference type="PANTHER" id="PTHR41161">
    <property type="entry name" value="PROTEIN NCBP2AS2"/>
    <property type="match status" value="1"/>
</dbReference>
<sequence>MVFRILMRYLANNEQLINRMAESYPMRRAAQIVVSLMYKAKDIAYETKLHEMSPERFKSFMNLFKSNVKQEIEGVKEELKKKKF</sequence>
<dbReference type="KEGG" id="scac:106091343"/>
<organism evidence="1 2">
    <name type="scientific">Stomoxys calcitrans</name>
    <name type="common">Stable fly</name>
    <name type="synonym">Conops calcitrans</name>
    <dbReference type="NCBI Taxonomy" id="35570"/>
    <lineage>
        <taxon>Eukaryota</taxon>
        <taxon>Metazoa</taxon>
        <taxon>Ecdysozoa</taxon>
        <taxon>Arthropoda</taxon>
        <taxon>Hexapoda</taxon>
        <taxon>Insecta</taxon>
        <taxon>Pterygota</taxon>
        <taxon>Neoptera</taxon>
        <taxon>Endopterygota</taxon>
        <taxon>Diptera</taxon>
        <taxon>Brachycera</taxon>
        <taxon>Muscomorpha</taxon>
        <taxon>Muscoidea</taxon>
        <taxon>Muscidae</taxon>
        <taxon>Stomoxys</taxon>
    </lineage>
</organism>
<dbReference type="AlphaFoldDB" id="A0A1I8PHG0"/>
<evidence type="ECO:0000313" key="1">
    <source>
        <dbReference type="EnsemblMetazoa" id="SCAU008039-PB"/>
    </source>
</evidence>
<gene>
    <name evidence="1" type="primary">106091343</name>
</gene>
<evidence type="ECO:0000313" key="2">
    <source>
        <dbReference type="Proteomes" id="UP000095300"/>
    </source>
</evidence>
<reference evidence="2" key="1">
    <citation type="submission" date="2015-05" db="EMBL/GenBank/DDBJ databases">
        <authorList>
            <person name="Wilson R.K."/>
            <person name="Warren W.C."/>
            <person name="Olafson P."/>
        </authorList>
    </citation>
    <scope>NUCLEOTIDE SEQUENCE [LARGE SCALE GENOMIC DNA]</scope>
    <source>
        <strain evidence="2">USDA</strain>
    </source>
</reference>
<keyword evidence="2" id="KW-1185">Reference proteome</keyword>